<evidence type="ECO:0000256" key="3">
    <source>
        <dbReference type="ARBA" id="ARBA00022989"/>
    </source>
</evidence>
<feature type="domain" description="ABC transmembrane type-1" evidence="6">
    <location>
        <begin position="2"/>
        <end position="365"/>
    </location>
</feature>
<dbReference type="InterPro" id="IPR039421">
    <property type="entry name" value="Type_1_exporter"/>
</dbReference>
<dbReference type="Gramene" id="rna-AYBTSS11_LOCUS9844">
    <property type="protein sequence ID" value="CAJ1940678.1"/>
    <property type="gene ID" value="gene-AYBTSS11_LOCUS9844"/>
</dbReference>
<dbReference type="Pfam" id="PF00005">
    <property type="entry name" value="ABC_tran"/>
    <property type="match status" value="1"/>
</dbReference>
<dbReference type="InterPro" id="IPR003439">
    <property type="entry name" value="ABC_transporter-like_ATP-bd"/>
</dbReference>
<evidence type="ECO:0000313" key="7">
    <source>
        <dbReference type="EMBL" id="CAJ1940678.1"/>
    </source>
</evidence>
<feature type="transmembrane region" description="Helical" evidence="5">
    <location>
        <begin position="229"/>
        <end position="249"/>
    </location>
</feature>
<feature type="transmembrane region" description="Helical" evidence="5">
    <location>
        <begin position="45"/>
        <end position="65"/>
    </location>
</feature>
<dbReference type="GO" id="GO:0016887">
    <property type="term" value="F:ATP hydrolysis activity"/>
    <property type="evidence" value="ECO:0007669"/>
    <property type="project" value="InterPro"/>
</dbReference>
<name>A0AA86SUX9_9FABA</name>
<dbReference type="GO" id="GO:0005886">
    <property type="term" value="C:plasma membrane"/>
    <property type="evidence" value="ECO:0007669"/>
    <property type="project" value="TreeGrafter"/>
</dbReference>
<dbReference type="GO" id="GO:0005524">
    <property type="term" value="F:ATP binding"/>
    <property type="evidence" value="ECO:0007669"/>
    <property type="project" value="InterPro"/>
</dbReference>
<accession>A0AA86SUX9</accession>
<evidence type="ECO:0000256" key="2">
    <source>
        <dbReference type="ARBA" id="ARBA00022692"/>
    </source>
</evidence>
<dbReference type="InterPro" id="IPR027417">
    <property type="entry name" value="P-loop_NTPase"/>
</dbReference>
<dbReference type="EMBL" id="OY731400">
    <property type="protein sequence ID" value="CAJ1940678.1"/>
    <property type="molecule type" value="Genomic_DNA"/>
</dbReference>
<keyword evidence="8" id="KW-1185">Reference proteome</keyword>
<evidence type="ECO:0000256" key="4">
    <source>
        <dbReference type="ARBA" id="ARBA00023136"/>
    </source>
</evidence>
<evidence type="ECO:0000256" key="1">
    <source>
        <dbReference type="ARBA" id="ARBA00004141"/>
    </source>
</evidence>
<dbReference type="PROSITE" id="PS50929">
    <property type="entry name" value="ABC_TM1F"/>
    <property type="match status" value="1"/>
</dbReference>
<proteinExistence type="predicted"/>
<dbReference type="SUPFAM" id="SSF52540">
    <property type="entry name" value="P-loop containing nucleoside triphosphate hydrolases"/>
    <property type="match status" value="1"/>
</dbReference>
<dbReference type="AlphaFoldDB" id="A0AA86SUX9"/>
<evidence type="ECO:0000256" key="5">
    <source>
        <dbReference type="SAM" id="Phobius"/>
    </source>
</evidence>
<feature type="transmembrane region" description="Helical" evidence="5">
    <location>
        <begin position="382"/>
        <end position="401"/>
    </location>
</feature>
<reference evidence="7" key="1">
    <citation type="submission" date="2023-10" db="EMBL/GenBank/DDBJ databases">
        <authorList>
            <person name="Domelevo Entfellner J.-B."/>
        </authorList>
    </citation>
    <scope>NUCLEOTIDE SEQUENCE</scope>
</reference>
<dbReference type="Gene3D" id="3.40.50.300">
    <property type="entry name" value="P-loop containing nucleotide triphosphate hydrolases"/>
    <property type="match status" value="2"/>
</dbReference>
<sequence length="620" mass="68416">MILGTISTTGNQITKASTNIVMGEAIDAFRGNGNAKHVVYEVSKVSLKFAILGVAFFLAAFLRAIHACTITEVACWVSNGERQVARIRGVYLKAISRQDIRFFDKETNTGEVVGRMSGDTVLLIQEAMGERVLMDYSSSPKEVQYSVKGWLLTLVLLSCIPPLVLSNSIMSFTFAKLASRGQAAYSEAAQAATVVDRTIGLIRTDENQVIAQYDQPLIKAYRTAVQDGMAAGLVVQDIATVIIAFAIAFEANWQLSLIIIVLLPLLLVNGQLQMGSMQGFVSDAKVCKSKGKSNSSGWNDVARKGYCLLCLISTNIHLINVQCAVYVAVWNIRTVASFCAEEKVLELYQKKCSGPIQTGIKQAFMLQPDLLRMAKHQSQIDVFRVFFTLTMAAIAMLQSGFRAPGASKAKNSMASTFSILEQKSNIDPSDESGMMLQEVRGEIEFHHVTFKYPTRLNVLVFRYLSFTIHAGEENMSLFKQNYLGLSLGRILEFDYTDGNQTVALAGESGSGKSIIITLLQRFYDPESGQITLDGSEIRNLQLKRFRQQMGLVSQEPILFNESIRANAHTFISSLQQLDKHSGSTHLRDHSLLQRAVKLGAQMMAIVTFTSSHKSLTLKFL</sequence>
<gene>
    <name evidence="7" type="ORF">AYBTSS11_LOCUS9844</name>
</gene>
<feature type="transmembrane region" description="Helical" evidence="5">
    <location>
        <begin position="255"/>
        <end position="272"/>
    </location>
</feature>
<dbReference type="PANTHER" id="PTHR24222">
    <property type="entry name" value="ABC TRANSPORTER B FAMILY"/>
    <property type="match status" value="1"/>
</dbReference>
<keyword evidence="4 5" id="KW-0472">Membrane</keyword>
<dbReference type="Gene3D" id="1.20.1560.10">
    <property type="entry name" value="ABC transporter type 1, transmembrane domain"/>
    <property type="match status" value="3"/>
</dbReference>
<feature type="transmembrane region" description="Helical" evidence="5">
    <location>
        <begin position="149"/>
        <end position="170"/>
    </location>
</feature>
<evidence type="ECO:0000313" key="8">
    <source>
        <dbReference type="Proteomes" id="UP001189624"/>
    </source>
</evidence>
<dbReference type="GO" id="GO:0140359">
    <property type="term" value="F:ABC-type transporter activity"/>
    <property type="evidence" value="ECO:0007669"/>
    <property type="project" value="InterPro"/>
</dbReference>
<dbReference type="SUPFAM" id="SSF90123">
    <property type="entry name" value="ABC transporter transmembrane region"/>
    <property type="match status" value="2"/>
</dbReference>
<dbReference type="Proteomes" id="UP001189624">
    <property type="component" value="Chromosome 3"/>
</dbReference>
<comment type="subcellular location">
    <subcellularLocation>
        <location evidence="1">Membrane</location>
        <topology evidence="1">Multi-pass membrane protein</topology>
    </subcellularLocation>
</comment>
<keyword evidence="2 5" id="KW-0812">Transmembrane</keyword>
<evidence type="ECO:0000259" key="6">
    <source>
        <dbReference type="PROSITE" id="PS50929"/>
    </source>
</evidence>
<organism evidence="7 8">
    <name type="scientific">Sphenostylis stenocarpa</name>
    <dbReference type="NCBI Taxonomy" id="92480"/>
    <lineage>
        <taxon>Eukaryota</taxon>
        <taxon>Viridiplantae</taxon>
        <taxon>Streptophyta</taxon>
        <taxon>Embryophyta</taxon>
        <taxon>Tracheophyta</taxon>
        <taxon>Spermatophyta</taxon>
        <taxon>Magnoliopsida</taxon>
        <taxon>eudicotyledons</taxon>
        <taxon>Gunneridae</taxon>
        <taxon>Pentapetalae</taxon>
        <taxon>rosids</taxon>
        <taxon>fabids</taxon>
        <taxon>Fabales</taxon>
        <taxon>Fabaceae</taxon>
        <taxon>Papilionoideae</taxon>
        <taxon>50 kb inversion clade</taxon>
        <taxon>NPAAA clade</taxon>
        <taxon>indigoferoid/millettioid clade</taxon>
        <taxon>Phaseoleae</taxon>
        <taxon>Sphenostylis</taxon>
    </lineage>
</organism>
<dbReference type="PANTHER" id="PTHR24222:SF63">
    <property type="entry name" value="ATP BINDING CASSETTE SUBFAMILY B"/>
    <property type="match status" value="1"/>
</dbReference>
<dbReference type="Pfam" id="PF00664">
    <property type="entry name" value="ABC_membrane"/>
    <property type="match status" value="2"/>
</dbReference>
<dbReference type="InterPro" id="IPR011527">
    <property type="entry name" value="ABC1_TM_dom"/>
</dbReference>
<keyword evidence="3 5" id="KW-1133">Transmembrane helix</keyword>
<protein>
    <recommendedName>
        <fullName evidence="6">ABC transmembrane type-1 domain-containing protein</fullName>
    </recommendedName>
</protein>
<dbReference type="InterPro" id="IPR036640">
    <property type="entry name" value="ABC1_TM_sf"/>
</dbReference>